<feature type="disulfide bond" evidence="2">
    <location>
        <begin position="78"/>
        <end position="106"/>
    </location>
</feature>
<evidence type="ECO:0000313" key="5">
    <source>
        <dbReference type="Proteomes" id="UP000829354"/>
    </source>
</evidence>
<keyword evidence="5" id="KW-1185">Reference proteome</keyword>
<dbReference type="FunFam" id="1.10.2010.10:FF:000002">
    <property type="entry name" value="Protein CBG14491"/>
    <property type="match status" value="1"/>
</dbReference>
<feature type="chain" id="PRO_5042130870" evidence="3">
    <location>
        <begin position="22"/>
        <end position="145"/>
    </location>
</feature>
<evidence type="ECO:0000256" key="3">
    <source>
        <dbReference type="SAM" id="SignalP"/>
    </source>
</evidence>
<dbReference type="Pfam" id="PF01147">
    <property type="entry name" value="Crust_neurohorm"/>
    <property type="match status" value="1"/>
</dbReference>
<reference evidence="4 5" key="1">
    <citation type="submission" date="2022-04" db="EMBL/GenBank/DDBJ databases">
        <title>Chromosome-level reference genomes for two strains of Caenorhabditis briggsae: an improved platform for comparative genomics.</title>
        <authorList>
            <person name="Stevens L."/>
            <person name="Andersen E."/>
        </authorList>
    </citation>
    <scope>NUCLEOTIDE SEQUENCE [LARGE SCALE GENOMIC DNA]</scope>
    <source>
        <strain evidence="4">VX34</strain>
        <tissue evidence="4">Whole-organism</tissue>
    </source>
</reference>
<feature type="disulfide bond" evidence="2">
    <location>
        <begin position="75"/>
        <end position="93"/>
    </location>
</feature>
<accession>A0AAE9JQJ8</accession>
<evidence type="ECO:0000256" key="1">
    <source>
        <dbReference type="ARBA" id="ARBA00005447"/>
    </source>
</evidence>
<evidence type="ECO:0000313" key="4">
    <source>
        <dbReference type="EMBL" id="UMM41443.1"/>
    </source>
</evidence>
<dbReference type="InterPro" id="IPR035957">
    <property type="entry name" value="Crust_neurohorm_sf"/>
</dbReference>
<dbReference type="Proteomes" id="UP000829354">
    <property type="component" value="Chromosome X"/>
</dbReference>
<protein>
    <submittedName>
        <fullName evidence="4">Uncharacterized protein</fullName>
    </submittedName>
</protein>
<dbReference type="InterPro" id="IPR031098">
    <property type="entry name" value="Crust_neurohorm"/>
</dbReference>
<keyword evidence="3" id="KW-0732">Signal</keyword>
<name>A0AAE9JQJ8_CAEBR</name>
<dbReference type="SUPFAM" id="SSF81778">
    <property type="entry name" value="Crustacean CHH/MIH/GIH neurohormone"/>
    <property type="match status" value="1"/>
</dbReference>
<organism evidence="4 5">
    <name type="scientific">Caenorhabditis briggsae</name>
    <dbReference type="NCBI Taxonomy" id="6238"/>
    <lineage>
        <taxon>Eukaryota</taxon>
        <taxon>Metazoa</taxon>
        <taxon>Ecdysozoa</taxon>
        <taxon>Nematoda</taxon>
        <taxon>Chromadorea</taxon>
        <taxon>Rhabditida</taxon>
        <taxon>Rhabditina</taxon>
        <taxon>Rhabditomorpha</taxon>
        <taxon>Rhabditoidea</taxon>
        <taxon>Rhabditidae</taxon>
        <taxon>Peloderinae</taxon>
        <taxon>Caenorhabditis</taxon>
    </lineage>
</organism>
<dbReference type="AlphaFoldDB" id="A0AAE9JQJ8"/>
<gene>
    <name evidence="4" type="ORF">L5515_017706</name>
</gene>
<keyword evidence="2" id="KW-1015">Disulfide bond</keyword>
<sequence length="145" mass="16795">MCAISKCAFLAVLSCLLAVDCASVGPMPALNHFQDIPQELHHLKTKHRVKRTYIDDMDCAPQEFEMVHTIMDRICHLCHELHSHFAPNTRVECRNNCFRNERFQSCMKIFSAKKPVQSVEPTAPVPLYSEDVQTLDDIKERRRRI</sequence>
<proteinExistence type="inferred from homology"/>
<dbReference type="PANTHER" id="PTHR35981:SF2">
    <property type="entry name" value="ION TRANSPORT PEPTIDE, ISOFORM C"/>
    <property type="match status" value="1"/>
</dbReference>
<evidence type="ECO:0000256" key="2">
    <source>
        <dbReference type="PIRSR" id="PIRSR631098-51"/>
    </source>
</evidence>
<feature type="disulfide bond" evidence="2">
    <location>
        <begin position="59"/>
        <end position="97"/>
    </location>
</feature>
<dbReference type="EMBL" id="CP092625">
    <property type="protein sequence ID" value="UMM41443.1"/>
    <property type="molecule type" value="Genomic_DNA"/>
</dbReference>
<comment type="similarity">
    <text evidence="1">Belongs to the arthropod CHH/MIH/GIH/VIH hormone family.</text>
</comment>
<feature type="signal peptide" evidence="3">
    <location>
        <begin position="1"/>
        <end position="21"/>
    </location>
</feature>
<dbReference type="PANTHER" id="PTHR35981">
    <property type="entry name" value="ION TRANSPORT PEPTIDE, ISOFORM C"/>
    <property type="match status" value="1"/>
</dbReference>
<dbReference type="Gene3D" id="1.10.2010.10">
    <property type="entry name" value="Crustacean CHH/MIH/GIH neurohormone"/>
    <property type="match status" value="1"/>
</dbReference>